<dbReference type="GO" id="GO:0004784">
    <property type="term" value="F:superoxide dismutase activity"/>
    <property type="evidence" value="ECO:0007669"/>
    <property type="project" value="UniProtKB-EC"/>
</dbReference>
<dbReference type="PROSITE" id="PS00088">
    <property type="entry name" value="SOD_MN"/>
    <property type="match status" value="1"/>
</dbReference>
<comment type="function">
    <text evidence="7">Destroys radicals which are normally produced within the cells and which are toxic to biological systems.</text>
</comment>
<dbReference type="Pfam" id="PF00081">
    <property type="entry name" value="Sod_Fe_N"/>
    <property type="match status" value="1"/>
</dbReference>
<dbReference type="PRINTS" id="PR01703">
    <property type="entry name" value="MNSODISMTASE"/>
</dbReference>
<proteinExistence type="inferred from homology"/>
<evidence type="ECO:0000256" key="1">
    <source>
        <dbReference type="ARBA" id="ARBA00008714"/>
    </source>
</evidence>
<evidence type="ECO:0000256" key="2">
    <source>
        <dbReference type="ARBA" id="ARBA00011738"/>
    </source>
</evidence>
<evidence type="ECO:0000313" key="11">
    <source>
        <dbReference type="Proteomes" id="UP000419144"/>
    </source>
</evidence>
<dbReference type="SUPFAM" id="SSF54719">
    <property type="entry name" value="Fe,Mn superoxide dismutase (SOD), C-terminal domain"/>
    <property type="match status" value="1"/>
</dbReference>
<comment type="caution">
    <text evidence="10">The sequence shown here is derived from an EMBL/GenBank/DDBJ whole genome shotgun (WGS) entry which is preliminary data.</text>
</comment>
<feature type="binding site" evidence="6">
    <location>
        <position position="191"/>
    </location>
    <ligand>
        <name>Mn(2+)</name>
        <dbReference type="ChEBI" id="CHEBI:29035"/>
    </ligand>
</feature>
<dbReference type="InterPro" id="IPR019832">
    <property type="entry name" value="Mn/Fe_SOD_C"/>
</dbReference>
<dbReference type="Gene3D" id="1.10.287.990">
    <property type="entry name" value="Fe,Mn superoxide dismutase (SOD) domain"/>
    <property type="match status" value="1"/>
</dbReference>
<keyword evidence="5 7" id="KW-0560">Oxidoreductase</keyword>
<keyword evidence="4 6" id="KW-0479">Metal-binding</keyword>
<accession>A0A640KA46</accession>
<evidence type="ECO:0000259" key="8">
    <source>
        <dbReference type="Pfam" id="PF00081"/>
    </source>
</evidence>
<dbReference type="InterPro" id="IPR001189">
    <property type="entry name" value="Mn/Fe_SOD"/>
</dbReference>
<dbReference type="InterPro" id="IPR019831">
    <property type="entry name" value="Mn/Fe_SOD_N"/>
</dbReference>
<feature type="domain" description="Manganese/iron superoxide dismutase N-terminal" evidence="8">
    <location>
        <begin position="34"/>
        <end position="115"/>
    </location>
</feature>
<dbReference type="GO" id="GO:0046872">
    <property type="term" value="F:metal ion binding"/>
    <property type="evidence" value="ECO:0007669"/>
    <property type="project" value="UniProtKB-KW"/>
</dbReference>
<dbReference type="EC" id="1.15.1.1" evidence="3 7"/>
<evidence type="ECO:0000256" key="7">
    <source>
        <dbReference type="RuleBase" id="RU000414"/>
    </source>
</evidence>
<dbReference type="VEuPathDB" id="TriTrypDB:LtaPh_0802800"/>
<evidence type="ECO:0000256" key="5">
    <source>
        <dbReference type="ARBA" id="ARBA00023002"/>
    </source>
</evidence>
<organism evidence="10 11">
    <name type="scientific">Leishmania tarentolae</name>
    <name type="common">Sauroleishmania tarentolae</name>
    <dbReference type="NCBI Taxonomy" id="5689"/>
    <lineage>
        <taxon>Eukaryota</taxon>
        <taxon>Discoba</taxon>
        <taxon>Euglenozoa</taxon>
        <taxon>Kinetoplastea</taxon>
        <taxon>Metakinetoplastina</taxon>
        <taxon>Trypanosomatida</taxon>
        <taxon>Trypanosomatidae</taxon>
        <taxon>Leishmaniinae</taxon>
        <taxon>Leishmania</taxon>
        <taxon>lizard Leishmania</taxon>
    </lineage>
</organism>
<feature type="binding site" evidence="6">
    <location>
        <position position="58"/>
    </location>
    <ligand>
        <name>Mn(2+)</name>
        <dbReference type="ChEBI" id="CHEBI:29035"/>
    </ligand>
</feature>
<dbReference type="Pfam" id="PF02777">
    <property type="entry name" value="Sod_Fe_C"/>
    <property type="match status" value="1"/>
</dbReference>
<keyword evidence="11" id="KW-1185">Reference proteome</keyword>
<evidence type="ECO:0000256" key="3">
    <source>
        <dbReference type="ARBA" id="ARBA00012682"/>
    </source>
</evidence>
<dbReference type="EMBL" id="BLBS01000009">
    <property type="protein sequence ID" value="GET86158.1"/>
    <property type="molecule type" value="Genomic_DNA"/>
</dbReference>
<dbReference type="PANTHER" id="PTHR42769">
    <property type="entry name" value="SUPEROXIDE DISMUTASE"/>
    <property type="match status" value="1"/>
</dbReference>
<reference evidence="10" key="1">
    <citation type="submission" date="2019-11" db="EMBL/GenBank/DDBJ databases">
        <title>Leishmania tarentolae CDS.</title>
        <authorList>
            <person name="Goto Y."/>
            <person name="Yamagishi J."/>
        </authorList>
    </citation>
    <scope>NUCLEOTIDE SEQUENCE [LARGE SCALE GENOMIC DNA]</scope>
    <source>
        <strain evidence="10">Parrot Tar II</strain>
    </source>
</reference>
<feature type="binding site" evidence="6">
    <location>
        <position position="108"/>
    </location>
    <ligand>
        <name>Mn(2+)</name>
        <dbReference type="ChEBI" id="CHEBI:29035"/>
    </ligand>
</feature>
<comment type="subunit">
    <text evidence="2">Homodimer.</text>
</comment>
<dbReference type="SUPFAM" id="SSF46609">
    <property type="entry name" value="Fe,Mn superoxide dismutase (SOD), N-terminal domain"/>
    <property type="match status" value="1"/>
</dbReference>
<dbReference type="PIRSF" id="PIRSF000349">
    <property type="entry name" value="SODismutase"/>
    <property type="match status" value="1"/>
</dbReference>
<dbReference type="OrthoDB" id="239262at2759"/>
<sequence length="230" mass="26355">MFRRVSTKAATVTAGVELSFLCYSALPDLRYPAELPTLDFNYKDGIKPVMSPRQLELHYMKHHKAYVDKLNTLGKVHEGKTIEEIVLAVSDSKENRVMFNQAAQHFNHSFFWKCLTPGGKPMPTALEAAIVKQFGSVDDFKVSFQQAGVNNFGSGWTWLCVDPQTKELHIDNTSNAGCPVTLGLRPIFTIDVWEHAYYKDFENRRADYLKELWQIVNWEFVGHMYEKATK</sequence>
<dbReference type="AlphaFoldDB" id="A0A640KA46"/>
<dbReference type="Gene3D" id="3.55.40.20">
    <property type="entry name" value="Iron/manganese superoxide dismutase, C-terminal domain"/>
    <property type="match status" value="1"/>
</dbReference>
<comment type="catalytic activity">
    <reaction evidence="7">
        <text>2 superoxide + 2 H(+) = H2O2 + O2</text>
        <dbReference type="Rhea" id="RHEA:20696"/>
        <dbReference type="ChEBI" id="CHEBI:15378"/>
        <dbReference type="ChEBI" id="CHEBI:15379"/>
        <dbReference type="ChEBI" id="CHEBI:16240"/>
        <dbReference type="ChEBI" id="CHEBI:18421"/>
        <dbReference type="EC" id="1.15.1.1"/>
    </reaction>
</comment>
<evidence type="ECO:0000259" key="9">
    <source>
        <dbReference type="Pfam" id="PF02777"/>
    </source>
</evidence>
<evidence type="ECO:0000256" key="4">
    <source>
        <dbReference type="ARBA" id="ARBA00022723"/>
    </source>
</evidence>
<dbReference type="FunFam" id="3.55.40.20:FF:000008">
    <property type="entry name" value="Superoxide dismutase"/>
    <property type="match status" value="1"/>
</dbReference>
<name>A0A640KA46_LEITA</name>
<dbReference type="InterPro" id="IPR036324">
    <property type="entry name" value="Mn/Fe_SOD_N_sf"/>
</dbReference>
<comment type="similarity">
    <text evidence="1 7">Belongs to the iron/manganese superoxide dismutase family.</text>
</comment>
<feature type="binding site" evidence="6">
    <location>
        <position position="195"/>
    </location>
    <ligand>
        <name>Mn(2+)</name>
        <dbReference type="ChEBI" id="CHEBI:29035"/>
    </ligand>
</feature>
<evidence type="ECO:0000256" key="6">
    <source>
        <dbReference type="PIRSR" id="PIRSR000349-1"/>
    </source>
</evidence>
<dbReference type="InterPro" id="IPR036314">
    <property type="entry name" value="SOD_C_sf"/>
</dbReference>
<gene>
    <name evidence="10" type="ORF">LtaPh_0802800</name>
</gene>
<dbReference type="InterPro" id="IPR019833">
    <property type="entry name" value="Mn/Fe_SOD_BS"/>
</dbReference>
<dbReference type="Proteomes" id="UP000419144">
    <property type="component" value="Unassembled WGS sequence"/>
</dbReference>
<protein>
    <recommendedName>
        <fullName evidence="3 7">Superoxide dismutase</fullName>
        <ecNumber evidence="3 7">1.15.1.1</ecNumber>
    </recommendedName>
</protein>
<evidence type="ECO:0000313" key="10">
    <source>
        <dbReference type="EMBL" id="GET86158.1"/>
    </source>
</evidence>
<feature type="domain" description="Manganese/iron superoxide dismutase C-terminal" evidence="9">
    <location>
        <begin position="125"/>
        <end position="222"/>
    </location>
</feature>
<dbReference type="PANTHER" id="PTHR42769:SF12">
    <property type="entry name" value="SUPEROXIDE DISMUTASE"/>
    <property type="match status" value="1"/>
</dbReference>